<feature type="domain" description="Ig-like" evidence="3">
    <location>
        <begin position="130"/>
        <end position="206"/>
    </location>
</feature>
<name>A0A7K1SEL0_9BACT</name>
<feature type="domain" description="Ig-like" evidence="3">
    <location>
        <begin position="607"/>
        <end position="685"/>
    </location>
</feature>
<dbReference type="RefSeq" id="WP_157586899.1">
    <property type="nucleotide sequence ID" value="NZ_WPIN01000007.1"/>
</dbReference>
<feature type="chain" id="PRO_5029757796" evidence="1">
    <location>
        <begin position="26"/>
        <end position="1533"/>
    </location>
</feature>
<evidence type="ECO:0000259" key="2">
    <source>
        <dbReference type="Pfam" id="PF18962"/>
    </source>
</evidence>
<comment type="caution">
    <text evidence="4">The sequence shown here is derived from an EMBL/GenBank/DDBJ whole genome shotgun (WGS) entry which is preliminary data.</text>
</comment>
<keyword evidence="5" id="KW-1185">Reference proteome</keyword>
<evidence type="ECO:0000259" key="3">
    <source>
        <dbReference type="Pfam" id="PF19081"/>
    </source>
</evidence>
<sequence>MKGRIFYSYLVALLCIVGLSTSSFGQTITNVNVSPNPVCPGNGLTITFTTSTSFAAGIVFTAYLSDVTGFISASSPSIGNVAATKATNGTINAIIPSSTANGSLYHVQVVASNAAKTSGTSTTPFAVNAPAAPTVTNPTPYCEGSTAQSLAANATGQNLKWYGTNPNGSGSNTATIPSTTATAIYYVSQTIGGCESSKATITVTVKDTPPAPSTTPVAYCAGQTASALTASPQSGAALNWYGTSQTGGTASSVSPVPSTTATGSTTYYVSQTLNGCEGPRTSLVVTVNGIPSSPTATSAVYCEGSQAQPLSATGQNLKWYGTSQTGGTASGTPTVPNTTIVGTTPYYVSQTVNNCESPRTGIPILIKSTPAAPGTSGIEFCQGVSAPTLTATLVANATSNWYGTNQTGGTASSSPPTLSSSTPGTTLYYVSQTLNGCESSRASSSVRIKVTPSAPSVSPVAFCNNSPAQPLTATGSNLKWYDAADASLGGAPTPNTGTVGSQTYKVSQTIEGCEGAKATITVTINAIPSAPVGTSAVYCEGSQAQALSATGQNLKWYGTSQTGGTASGTPTVPNTTIVGTTPYYVSQTVNNCESPRTGIPILIKSTPAAPGTSGIEFCQGVSAPTLTATLVANATSNWYGTNQTGGTASSTAPVVSNSTIGTTVYYVSQTLNGCESPRASLSVRVKAIPSAPGVSPISFCNNGPAQPLTATGSNLKWYDAADASLGGSPTPNTGTVGSQIYKVSQTVESCEGPKASITVTINAIPAAPTGTSPSAYCEGTQAQSLSAVGQNLKWYGTSQTGGSGSGNATVPSTAASAIGSVIYYVTQTVNGCESPRTGISVQVKDTPDAPGTSGIEFCQNYSAPTLTATLVANATPNWYGTSASGGSASGNAPTPSNSSVGSTVYYVSQTLSGCEGPRASLTVRVKSTPGVPGVSPISFCNNSQAQPLTANGSNLKWYDASDNLLGGTPTPGTGSVGNQTYKVSQTSGEGCEGPKATLIVTINALPASPNITSVSYCQIQQDQPPQNVTSLASNASGQALRWYNTDGNQFPSAPIPSIDKAGTQTYLVTQTVNNCESVRTEIKVTVNTLAAPTTPRPLVVYCLNDKATPLEAVGETGSQLKWIDPYGRITNDAPTPLTLNTNVQPGGDPFYVYQIGANGCYSPRAIIKAIVTSPPTLGLMAPTASVNLGQRAPLQLKFTSSGPYSYTLTGGYTGISNKADTTISVLPRGNTIYQVVTVSNGCGVGLPGNPATAQINVIVPTVSTGSLATTTLCAGTSIAVPFTTTGQFTSGNTFRVEMVSLADTSKKYAVTATANSSPVVGVLPLTLPSGQYSVRVKADNPEIAITGSNSPTQMTVRSVASATLTGTQTIYEGTPANLTLTFAGDGPWTATYADSLRSYSATTSTSPYVFEARPARTTIYRLTNVTNTCGNGPISGTATITVAPLLGVDDNSLDPLVKAYPVPTQTILRVELDLPLTHDAATLSLIDAGGRPILQHSTRKQLNELDLTTQPNGLYFLRIQVGDRQTVRKVLKQ</sequence>
<feature type="domain" description="Secretion system C-terminal sorting" evidence="2">
    <location>
        <begin position="1460"/>
        <end position="1530"/>
    </location>
</feature>
<dbReference type="Pfam" id="PF19081">
    <property type="entry name" value="Ig_7"/>
    <property type="match status" value="7"/>
</dbReference>
<feature type="domain" description="Ig-like" evidence="3">
    <location>
        <begin position="370"/>
        <end position="452"/>
    </location>
</feature>
<dbReference type="Proteomes" id="UP000436006">
    <property type="component" value="Unassembled WGS sequence"/>
</dbReference>
<reference evidence="4 5" key="1">
    <citation type="submission" date="2019-12" db="EMBL/GenBank/DDBJ databases">
        <title>Spirosoma sp. HMF4905 genome sequencing and assembly.</title>
        <authorList>
            <person name="Kang H."/>
            <person name="Cha I."/>
            <person name="Kim H."/>
            <person name="Joh K."/>
        </authorList>
    </citation>
    <scope>NUCLEOTIDE SEQUENCE [LARGE SCALE GENOMIC DNA]</scope>
    <source>
        <strain evidence="4 5">HMF4905</strain>
    </source>
</reference>
<dbReference type="InterPro" id="IPR026444">
    <property type="entry name" value="Secre_tail"/>
</dbReference>
<feature type="domain" description="Ig-like" evidence="3">
    <location>
        <begin position="528"/>
        <end position="601"/>
    </location>
</feature>
<gene>
    <name evidence="4" type="ORF">GO755_19065</name>
</gene>
<dbReference type="EMBL" id="WPIN01000007">
    <property type="protein sequence ID" value="MVM32158.1"/>
    <property type="molecule type" value="Genomic_DNA"/>
</dbReference>
<dbReference type="InterPro" id="IPR044023">
    <property type="entry name" value="Ig_7"/>
</dbReference>
<accession>A0A7K1SEL0</accession>
<evidence type="ECO:0000256" key="1">
    <source>
        <dbReference type="SAM" id="SignalP"/>
    </source>
</evidence>
<feature type="domain" description="Ig-like" evidence="3">
    <location>
        <begin position="847"/>
        <end position="926"/>
    </location>
</feature>
<feature type="domain" description="Ig-like" evidence="3">
    <location>
        <begin position="291"/>
        <end position="364"/>
    </location>
</feature>
<proteinExistence type="predicted"/>
<dbReference type="Pfam" id="PF18962">
    <property type="entry name" value="Por_Secre_tail"/>
    <property type="match status" value="1"/>
</dbReference>
<dbReference type="NCBIfam" id="TIGR04183">
    <property type="entry name" value="Por_Secre_tail"/>
    <property type="match status" value="1"/>
</dbReference>
<evidence type="ECO:0000313" key="5">
    <source>
        <dbReference type="Proteomes" id="UP000436006"/>
    </source>
</evidence>
<keyword evidence="1" id="KW-0732">Signal</keyword>
<feature type="signal peptide" evidence="1">
    <location>
        <begin position="1"/>
        <end position="25"/>
    </location>
</feature>
<feature type="domain" description="Ig-like" evidence="3">
    <location>
        <begin position="209"/>
        <end position="288"/>
    </location>
</feature>
<evidence type="ECO:0000313" key="4">
    <source>
        <dbReference type="EMBL" id="MVM32158.1"/>
    </source>
</evidence>
<organism evidence="4 5">
    <name type="scientific">Spirosoma arboris</name>
    <dbReference type="NCBI Taxonomy" id="2682092"/>
    <lineage>
        <taxon>Bacteria</taxon>
        <taxon>Pseudomonadati</taxon>
        <taxon>Bacteroidota</taxon>
        <taxon>Cytophagia</taxon>
        <taxon>Cytophagales</taxon>
        <taxon>Cytophagaceae</taxon>
        <taxon>Spirosoma</taxon>
    </lineage>
</organism>
<protein>
    <submittedName>
        <fullName evidence="4">T9SS type A sorting domain-containing protein</fullName>
    </submittedName>
</protein>